<dbReference type="PROSITE" id="PS51833">
    <property type="entry name" value="HDOD"/>
    <property type="match status" value="1"/>
</dbReference>
<dbReference type="RefSeq" id="WP_011394248.1">
    <property type="nucleotide sequence ID" value="NC_007645.1"/>
</dbReference>
<evidence type="ECO:0000259" key="1">
    <source>
        <dbReference type="PROSITE" id="PS51833"/>
    </source>
</evidence>
<dbReference type="Pfam" id="PF08668">
    <property type="entry name" value="HDOD"/>
    <property type="match status" value="1"/>
</dbReference>
<evidence type="ECO:0000313" key="2">
    <source>
        <dbReference type="EMBL" id="ABC27171.1"/>
    </source>
</evidence>
<dbReference type="PANTHER" id="PTHR33525:SF3">
    <property type="entry name" value="RIBONUCLEASE Y"/>
    <property type="match status" value="1"/>
</dbReference>
<proteinExistence type="predicted"/>
<dbReference type="OrthoDB" id="9791419at2"/>
<reference evidence="2 3" key="1">
    <citation type="journal article" date="2005" name="Nucleic Acids Res.">
        <title>Genomic blueprint of Hahella chejuensis, a marine microbe producing an algicidal agent.</title>
        <authorList>
            <person name="Jeong H."/>
            <person name="Yim J.H."/>
            <person name="Lee C."/>
            <person name="Choi S.-H."/>
            <person name="Park Y.K."/>
            <person name="Yoon S.H."/>
            <person name="Hur C.-G."/>
            <person name="Kang H.-Y."/>
            <person name="Kim D."/>
            <person name="Lee H.H."/>
            <person name="Park K.H."/>
            <person name="Park S.-H."/>
            <person name="Park H.-S."/>
            <person name="Lee H.K."/>
            <person name="Oh T.K."/>
            <person name="Kim J.F."/>
        </authorList>
    </citation>
    <scope>NUCLEOTIDE SEQUENCE [LARGE SCALE GENOMIC DNA]</scope>
    <source>
        <strain evidence="2 3">KCTC 2396</strain>
    </source>
</reference>
<accession>Q2SQA3</accession>
<dbReference type="SUPFAM" id="SSF55781">
    <property type="entry name" value="GAF domain-like"/>
    <property type="match status" value="1"/>
</dbReference>
<dbReference type="InterPro" id="IPR052340">
    <property type="entry name" value="RNase_Y/CdgJ"/>
</dbReference>
<dbReference type="EMBL" id="CP000155">
    <property type="protein sequence ID" value="ABC27171.1"/>
    <property type="molecule type" value="Genomic_DNA"/>
</dbReference>
<dbReference type="Gene3D" id="3.30.450.40">
    <property type="match status" value="1"/>
</dbReference>
<dbReference type="eggNOG" id="COG1639">
    <property type="taxonomic scope" value="Bacteria"/>
</dbReference>
<keyword evidence="3" id="KW-1185">Reference proteome</keyword>
<protein>
    <submittedName>
        <fullName evidence="2">Predicted signal transduction protein</fullName>
    </submittedName>
</protein>
<dbReference type="InterPro" id="IPR029016">
    <property type="entry name" value="GAF-like_dom_sf"/>
</dbReference>
<feature type="domain" description="HDOD" evidence="1">
    <location>
        <begin position="18"/>
        <end position="211"/>
    </location>
</feature>
<dbReference type="STRING" id="349521.HCH_00258"/>
<dbReference type="Gene3D" id="1.10.3210.10">
    <property type="entry name" value="Hypothetical protein af1432"/>
    <property type="match status" value="1"/>
</dbReference>
<dbReference type="KEGG" id="hch:HCH_00258"/>
<dbReference type="PANTHER" id="PTHR33525">
    <property type="match status" value="1"/>
</dbReference>
<name>Q2SQA3_HAHCH</name>
<dbReference type="AlphaFoldDB" id="Q2SQA3"/>
<gene>
    <name evidence="2" type="ordered locus">HCH_00258</name>
</gene>
<sequence length="474" mass="52181">MIAKNCQAWVDFLSRVELPVLSQTMREINELTATGDCSVQQLADVILKDADLTSQVIRQSNTAFYNPSCQPVSTISRSIMLLGFETVRSIAVSSLVIDALLSKSPRIHLQKSLARALHAAVQAKRLLGKFTPSRSEEIFIAALLSNIGELAFWSCRTPQAEALDELLVREEPVTAQKQVLGATFPAITRGLVDCWKLGPLLQAVVSGGKADNQMVTMIRSIVGLVEEAEQGWNSPTLRQSINHLASQLNEQPDNLEQRLKTNAQEAAKIAAAIGMKQIVNHIPGHNARYAGEQTPPQPADPALQLQILRDLSVMLTEKPDINLILMTVVEGLHRAVGLTRVALLMTDRSQKQLVPKKVLGPHTDHWKENFYVNLESDSLLAAMAKALQSGCFTNADDPAWRILRGPDFDRLIGRTPSMFTPLRVGPRIVGLIYADNADCRTRPSPEQFFSFCHFTQQAQLGLLQLSEQSQSASS</sequence>
<organism evidence="2 3">
    <name type="scientific">Hahella chejuensis (strain KCTC 2396)</name>
    <dbReference type="NCBI Taxonomy" id="349521"/>
    <lineage>
        <taxon>Bacteria</taxon>
        <taxon>Pseudomonadati</taxon>
        <taxon>Pseudomonadota</taxon>
        <taxon>Gammaproteobacteria</taxon>
        <taxon>Oceanospirillales</taxon>
        <taxon>Hahellaceae</taxon>
        <taxon>Hahella</taxon>
    </lineage>
</organism>
<evidence type="ECO:0000313" key="3">
    <source>
        <dbReference type="Proteomes" id="UP000000238"/>
    </source>
</evidence>
<dbReference type="HOGENOM" id="CLU_018569_1_0_6"/>
<dbReference type="SUPFAM" id="SSF109604">
    <property type="entry name" value="HD-domain/PDEase-like"/>
    <property type="match status" value="1"/>
</dbReference>
<dbReference type="Proteomes" id="UP000000238">
    <property type="component" value="Chromosome"/>
</dbReference>
<dbReference type="InterPro" id="IPR013976">
    <property type="entry name" value="HDOD"/>
</dbReference>